<keyword evidence="2" id="KW-0472">Membrane</keyword>
<sequence length="299" mass="33552">MNFYIGLILLSGYVNLSWADDFKLTFSQDIIEAAGQQADDLGDLALPPPEKPVNPVPIPAAQEETRQSRMTEAGKTEKQPETLEPGTRPGFRSYSARSQLSEPQNNFLPIQDVSANHFWGLGMSADNASLGNESRHAGEHNQMVNDPFAELHDEMRLLVGEDMYAKMVWTYLDVKQLDNWIYATIKQSELFARDSLIVGINDQLMVGLTSLGLVGSNDRNLAFEEQLAAGNQENGRQINGLNNAEQMINDAVMRAEFERNSSFFGVLKYLTVNNFLYLLLSVLVSVYLVKLVRFLIRQQ</sequence>
<keyword evidence="4" id="KW-1185">Reference proteome</keyword>
<comment type="caution">
    <text evidence="3">The sequence shown here is derived from an EMBL/GenBank/DDBJ whole genome shotgun (WGS) entry which is preliminary data.</text>
</comment>
<evidence type="ECO:0000256" key="1">
    <source>
        <dbReference type="SAM" id="MobiDB-lite"/>
    </source>
</evidence>
<dbReference type="Proteomes" id="UP001524586">
    <property type="component" value="Unassembled WGS sequence"/>
</dbReference>
<protein>
    <submittedName>
        <fullName evidence="3">Uncharacterized protein</fullName>
    </submittedName>
</protein>
<proteinExistence type="predicted"/>
<keyword evidence="2" id="KW-1133">Transmembrane helix</keyword>
<evidence type="ECO:0000313" key="3">
    <source>
        <dbReference type="EMBL" id="MCQ8129172.1"/>
    </source>
</evidence>
<gene>
    <name evidence="3" type="ORF">NP596_11980</name>
</gene>
<evidence type="ECO:0000256" key="2">
    <source>
        <dbReference type="SAM" id="Phobius"/>
    </source>
</evidence>
<feature type="transmembrane region" description="Helical" evidence="2">
    <location>
        <begin position="275"/>
        <end position="296"/>
    </location>
</feature>
<evidence type="ECO:0000313" key="4">
    <source>
        <dbReference type="Proteomes" id="UP001524586"/>
    </source>
</evidence>
<reference evidence="3 4" key="1">
    <citation type="submission" date="2022-07" db="EMBL/GenBank/DDBJ databases">
        <title>Methylomonas rivi sp. nov., Methylomonas rosea sp. nov., Methylomonas aureus sp. nov. and Methylomonas subterranea sp. nov., four novel methanotrophs isolated from a freshwater creek and the deep terrestrial subsurface.</title>
        <authorList>
            <person name="Abin C."/>
            <person name="Sankaranarayanan K."/>
            <person name="Garner C."/>
            <person name="Sindelar R."/>
            <person name="Kotary K."/>
            <person name="Garner R."/>
            <person name="Barclay S."/>
            <person name="Lawson P."/>
            <person name="Krumholz L."/>
        </authorList>
    </citation>
    <scope>NUCLEOTIDE SEQUENCE [LARGE SCALE GENOMIC DNA]</scope>
    <source>
        <strain evidence="3 4">WSC-6</strain>
    </source>
</reference>
<dbReference type="EMBL" id="JANIBK010000059">
    <property type="protein sequence ID" value="MCQ8129172.1"/>
    <property type="molecule type" value="Genomic_DNA"/>
</dbReference>
<feature type="compositionally biased region" description="Basic and acidic residues" evidence="1">
    <location>
        <begin position="63"/>
        <end position="81"/>
    </location>
</feature>
<feature type="region of interest" description="Disordered" evidence="1">
    <location>
        <begin position="62"/>
        <end position="94"/>
    </location>
</feature>
<accession>A0ABT1U5N5</accession>
<organism evidence="3 4">
    <name type="scientific">Methylomonas rivi</name>
    <dbReference type="NCBI Taxonomy" id="2952226"/>
    <lineage>
        <taxon>Bacteria</taxon>
        <taxon>Pseudomonadati</taxon>
        <taxon>Pseudomonadota</taxon>
        <taxon>Gammaproteobacteria</taxon>
        <taxon>Methylococcales</taxon>
        <taxon>Methylococcaceae</taxon>
        <taxon>Methylomonas</taxon>
    </lineage>
</organism>
<dbReference type="RefSeq" id="WP_256615597.1">
    <property type="nucleotide sequence ID" value="NZ_JANIBK010000059.1"/>
</dbReference>
<name>A0ABT1U5N5_9GAMM</name>
<keyword evidence="2" id="KW-0812">Transmembrane</keyword>